<keyword evidence="2" id="KW-0472">Membrane</keyword>
<accession>A0A1N7FGH2</accession>
<feature type="region of interest" description="Disordered" evidence="1">
    <location>
        <begin position="789"/>
        <end position="856"/>
    </location>
</feature>
<feature type="compositionally biased region" description="Low complexity" evidence="1">
    <location>
        <begin position="837"/>
        <end position="847"/>
    </location>
</feature>
<evidence type="ECO:0008006" key="5">
    <source>
        <dbReference type="Google" id="ProtNLM"/>
    </source>
</evidence>
<feature type="compositionally biased region" description="Basic and acidic residues" evidence="1">
    <location>
        <begin position="790"/>
        <end position="808"/>
    </location>
</feature>
<gene>
    <name evidence="3" type="ORF">SAMN05445060_2045</name>
</gene>
<keyword evidence="4" id="KW-1185">Reference proteome</keyword>
<feature type="compositionally biased region" description="Low complexity" evidence="1">
    <location>
        <begin position="202"/>
        <end position="212"/>
    </location>
</feature>
<protein>
    <recommendedName>
        <fullName evidence="5">Glycoprotein</fullName>
    </recommendedName>
</protein>
<sequence>MTAKRRSVRPTISGVAVVLLVVLLGWLPAGLPRAAAAPGALNSTFLSVQVGSLTPSTVTTTSPDTVTVAGDIRNVGDRPVRDISVRLQRAPAVNTAPGLRAALARDASTFDVTTPFVSIPGTLAAGQQVSFRLQVPLSDGGLRIDTPGVFPLLVNVNGTPDYGQQARLDDSRTMLSVLGLPPDKARAETVAQDSTADDSDTGDSAADGSSATPMTNGSIAPDTRSPSDFTMLWPLSATPQLAAGVPGGGDQPVRLISDSLAGSLSNGRLAGLLSAVDDATADADSKLSRSLCLAVDPDLLVTVQAMTGDYEVTTDPTDPRAPTRAGTGSAAAKTWLDRLRRVADRLCVVATPFAQVSPDALARVGDVGLTGAGLSAPADIVDAVLGVRSVRGLTLPPNGVLTAAAATMLGKGAKAVVAQSTVTTDDPAAEGRFRIGDDTVATYDPAVTTALAALGRAPATPALTRANQRFPLDDESAVSRRAAATAALAYSPLIPSDTAADADPARQSAAGRSELVVPPPIWDATGDDAAAVLDTASMLVESGVANPRSLPDLSDALSRTTTTGRSVLPPDTTVGGTYVSTGTVNTVRGVTDRTWQLQGSMVQRSDADLSPQTYLAPLHEDMLRAMHTNPEGTVADVQTGAAASQARLTATTATLSAMRASVSILDPGGGYTLASERSPLLLVIRNDLPVPIRTRLSTSAPEELKIDDAGVIEVPPRGTRQIQVPATANSSRSVRVNMSLSTTTGVTLGSGVSLSVHSNAYGKPLFWITVVAGVLLVLLSGRRLWRRFRGRPDPADLDRPEPDERERMMAQSHFHHSSRRPPLDDVVLLPGEAPDTAGSRSSSGAARPHPTEGSDS</sequence>
<proteinExistence type="predicted"/>
<evidence type="ECO:0000256" key="1">
    <source>
        <dbReference type="SAM" id="MobiDB-lite"/>
    </source>
</evidence>
<dbReference type="AlphaFoldDB" id="A0A1N7FGH2"/>
<dbReference type="STRING" id="1344003.SAMN05445060_2045"/>
<reference evidence="3 4" key="1">
    <citation type="submission" date="2017-01" db="EMBL/GenBank/DDBJ databases">
        <authorList>
            <person name="Mah S.A."/>
            <person name="Swanson W.J."/>
            <person name="Moy G.W."/>
            <person name="Vacquier V.D."/>
        </authorList>
    </citation>
    <scope>NUCLEOTIDE SEQUENCE [LARGE SCALE GENOMIC DNA]</scope>
    <source>
        <strain evidence="3 4">CPCC 203464</strain>
    </source>
</reference>
<feature type="transmembrane region" description="Helical" evidence="2">
    <location>
        <begin position="764"/>
        <end position="781"/>
    </location>
</feature>
<evidence type="ECO:0000313" key="3">
    <source>
        <dbReference type="EMBL" id="SIR99403.1"/>
    </source>
</evidence>
<feature type="compositionally biased region" description="Polar residues" evidence="1">
    <location>
        <begin position="213"/>
        <end position="228"/>
    </location>
</feature>
<organism evidence="3 4">
    <name type="scientific">Williamsia sterculiae</name>
    <dbReference type="NCBI Taxonomy" id="1344003"/>
    <lineage>
        <taxon>Bacteria</taxon>
        <taxon>Bacillati</taxon>
        <taxon>Actinomycetota</taxon>
        <taxon>Actinomycetes</taxon>
        <taxon>Mycobacteriales</taxon>
        <taxon>Nocardiaceae</taxon>
        <taxon>Williamsia</taxon>
    </lineage>
</organism>
<keyword evidence="2" id="KW-0812">Transmembrane</keyword>
<name>A0A1N7FGH2_9NOCA</name>
<evidence type="ECO:0000313" key="4">
    <source>
        <dbReference type="Proteomes" id="UP000186218"/>
    </source>
</evidence>
<feature type="region of interest" description="Disordered" evidence="1">
    <location>
        <begin position="181"/>
        <end position="231"/>
    </location>
</feature>
<dbReference type="Pfam" id="PF19516">
    <property type="entry name" value="DUF6049"/>
    <property type="match status" value="1"/>
</dbReference>
<dbReference type="InterPro" id="IPR046112">
    <property type="entry name" value="DUF6049"/>
</dbReference>
<evidence type="ECO:0000256" key="2">
    <source>
        <dbReference type="SAM" id="Phobius"/>
    </source>
</evidence>
<dbReference type="EMBL" id="FTNT01000005">
    <property type="protein sequence ID" value="SIR99403.1"/>
    <property type="molecule type" value="Genomic_DNA"/>
</dbReference>
<dbReference type="Proteomes" id="UP000186218">
    <property type="component" value="Unassembled WGS sequence"/>
</dbReference>
<keyword evidence="2" id="KW-1133">Transmembrane helix</keyword>